<feature type="transmembrane region" description="Helical" evidence="1">
    <location>
        <begin position="12"/>
        <end position="30"/>
    </location>
</feature>
<feature type="transmembrane region" description="Helical" evidence="1">
    <location>
        <begin position="123"/>
        <end position="141"/>
    </location>
</feature>
<reference evidence="2 3" key="1">
    <citation type="submission" date="2022-12" db="EMBL/GenBank/DDBJ databases">
        <title>Chitinophagaceae gen. sp. nov., a new member of the family Chitinophagaceae, isolated from soil in a chemical factory.</title>
        <authorList>
            <person name="Ke Z."/>
        </authorList>
    </citation>
    <scope>NUCLEOTIDE SEQUENCE [LARGE SCALE GENOMIC DNA]</scope>
    <source>
        <strain evidence="2 3">LY-5</strain>
    </source>
</reference>
<dbReference type="EMBL" id="JAQGEF010000005">
    <property type="protein sequence ID" value="MDA3614413.1"/>
    <property type="molecule type" value="Genomic_DNA"/>
</dbReference>
<keyword evidence="1" id="KW-0812">Transmembrane</keyword>
<feature type="transmembrane region" description="Helical" evidence="1">
    <location>
        <begin position="147"/>
        <end position="163"/>
    </location>
</feature>
<keyword evidence="3" id="KW-1185">Reference proteome</keyword>
<accession>A0ABT4UJP6</accession>
<sequence>MKLKNIIRFIEYSYILLFFGIIILALALANQSKEGAFFFFQLILGGLAVIFYFIRLYIINYFIRRTPYPGVLYDVLDRTNLSNNISFELSEELMTEVYKPAYSTEEFLNNNDLESKIGYKKAGFPYIIVTLCIAFLIYFSYKRAHIDWWYNALLIITILHSIYKWQKNKKQPTSANIVMSFTEEGLLYYNTLITWKSIYDWKFTTEQKNMIGFNIEYYDVNQNNTTFFADTTNLDINRFEFLLLLSHYKSKYG</sequence>
<organism evidence="2 3">
    <name type="scientific">Polluticaenibacter yanchengensis</name>
    <dbReference type="NCBI Taxonomy" id="3014562"/>
    <lineage>
        <taxon>Bacteria</taxon>
        <taxon>Pseudomonadati</taxon>
        <taxon>Bacteroidota</taxon>
        <taxon>Chitinophagia</taxon>
        <taxon>Chitinophagales</taxon>
        <taxon>Chitinophagaceae</taxon>
        <taxon>Polluticaenibacter</taxon>
    </lineage>
</organism>
<protein>
    <recommendedName>
        <fullName evidence="4">YcxB-like protein domain-containing protein</fullName>
    </recommendedName>
</protein>
<keyword evidence="1" id="KW-1133">Transmembrane helix</keyword>
<gene>
    <name evidence="2" type="ORF">O3P16_06305</name>
</gene>
<evidence type="ECO:0000313" key="2">
    <source>
        <dbReference type="EMBL" id="MDA3614413.1"/>
    </source>
</evidence>
<dbReference type="RefSeq" id="WP_407030741.1">
    <property type="nucleotide sequence ID" value="NZ_JAQGEF010000005.1"/>
</dbReference>
<name>A0ABT4UJP6_9BACT</name>
<evidence type="ECO:0008006" key="4">
    <source>
        <dbReference type="Google" id="ProtNLM"/>
    </source>
</evidence>
<dbReference type="Proteomes" id="UP001210231">
    <property type="component" value="Unassembled WGS sequence"/>
</dbReference>
<keyword evidence="1" id="KW-0472">Membrane</keyword>
<proteinExistence type="predicted"/>
<feature type="transmembrane region" description="Helical" evidence="1">
    <location>
        <begin position="36"/>
        <end position="58"/>
    </location>
</feature>
<comment type="caution">
    <text evidence="2">The sequence shown here is derived from an EMBL/GenBank/DDBJ whole genome shotgun (WGS) entry which is preliminary data.</text>
</comment>
<evidence type="ECO:0000256" key="1">
    <source>
        <dbReference type="SAM" id="Phobius"/>
    </source>
</evidence>
<evidence type="ECO:0000313" key="3">
    <source>
        <dbReference type="Proteomes" id="UP001210231"/>
    </source>
</evidence>